<evidence type="ECO:0000313" key="2">
    <source>
        <dbReference type="Proteomes" id="UP000007838"/>
    </source>
</evidence>
<gene>
    <name evidence="1" type="ORF">EcWSU1_01129</name>
</gene>
<name>G8LDI1_9ENTR</name>
<evidence type="ECO:0000313" key="1">
    <source>
        <dbReference type="EMBL" id="AEW72568.1"/>
    </source>
</evidence>
<accession>G8LDI1</accession>
<reference evidence="1 2" key="1">
    <citation type="journal article" date="2011" name="Stand. Genomic Sci.">
        <title>Complete genome of the onion pathogen Enterobacter cloacae EcWSU1.</title>
        <authorList>
            <person name="Humann J.L."/>
            <person name="Wildung M."/>
            <person name="Cheng C.H."/>
            <person name="Lee T."/>
            <person name="Stewart J.E."/>
            <person name="Drew J.C."/>
            <person name="Triplett E.W."/>
            <person name="Main D."/>
            <person name="Schroeder B.K."/>
        </authorList>
    </citation>
    <scope>NUCLEOTIDE SEQUENCE [LARGE SCALE GENOMIC DNA]</scope>
    <source>
        <strain evidence="1 2">EcWSU1</strain>
    </source>
</reference>
<organism evidence="1 2">
    <name type="scientific">Enterobacter ludwigii</name>
    <dbReference type="NCBI Taxonomy" id="299767"/>
    <lineage>
        <taxon>Bacteria</taxon>
        <taxon>Pseudomonadati</taxon>
        <taxon>Pseudomonadota</taxon>
        <taxon>Gammaproteobacteria</taxon>
        <taxon>Enterobacterales</taxon>
        <taxon>Enterobacteriaceae</taxon>
        <taxon>Enterobacter</taxon>
        <taxon>Enterobacter cloacae complex</taxon>
    </lineage>
</organism>
<dbReference type="KEGG" id="eec:EcWSU1_01129"/>
<sequence length="48" mass="5475">MLGEWNDRMAGMRAGCSIPARMFFLSSVHLSSFPLARRFGSLSYPEFF</sequence>
<proteinExistence type="predicted"/>
<protein>
    <submittedName>
        <fullName evidence="1">Uncharacterized protein</fullName>
    </submittedName>
</protein>
<dbReference type="Proteomes" id="UP000007838">
    <property type="component" value="Chromosome"/>
</dbReference>
<dbReference type="AlphaFoldDB" id="G8LDI1"/>
<dbReference type="EMBL" id="CP002886">
    <property type="protein sequence ID" value="AEW72568.1"/>
    <property type="molecule type" value="Genomic_DNA"/>
</dbReference>
<dbReference type="HOGENOM" id="CLU_3152376_0_0_6"/>